<dbReference type="Proteomes" id="UP000070513">
    <property type="component" value="Unassembled WGS sequence"/>
</dbReference>
<evidence type="ECO:0000256" key="5">
    <source>
        <dbReference type="ARBA" id="ARBA00022801"/>
    </source>
</evidence>
<dbReference type="EC" id="3.2.1.51" evidence="3"/>
<dbReference type="EMBL" id="LPUR01000001">
    <property type="protein sequence ID" value="KXH85026.1"/>
    <property type="molecule type" value="Genomic_DNA"/>
</dbReference>
<comment type="caution">
    <text evidence="10">The sequence shown here is derived from an EMBL/GenBank/DDBJ whole genome shotgun (WGS) entry which is preliminary data.</text>
</comment>
<gene>
    <name evidence="10" type="ORF">AU378_04530</name>
</gene>
<reference evidence="11" key="1">
    <citation type="submission" date="2015-12" db="EMBL/GenBank/DDBJ databases">
        <title>Genome sequence of a biocontrol rhizobacterium Chryseobacterium kwangjuense strain KJ1R5 isolated from pepper (Capsicum annuum L.).</title>
        <authorList>
            <person name="Jeong J.-J."/>
            <person name="Park H."/>
            <person name="Mannaa M."/>
            <person name="Sang M.K."/>
            <person name="Choi I.-G."/>
            <person name="Kim K.D."/>
        </authorList>
    </citation>
    <scope>NUCLEOTIDE SEQUENCE [LARGE SCALE GENOMIC DNA]</scope>
    <source>
        <strain evidence="11">KJ1R5</strain>
    </source>
</reference>
<proteinExistence type="inferred from homology"/>
<evidence type="ECO:0000256" key="7">
    <source>
        <dbReference type="PIRSR" id="PIRSR001092-1"/>
    </source>
</evidence>
<evidence type="ECO:0000256" key="1">
    <source>
        <dbReference type="ARBA" id="ARBA00004071"/>
    </source>
</evidence>
<dbReference type="Pfam" id="PF01120">
    <property type="entry name" value="Alpha_L_fucos"/>
    <property type="match status" value="1"/>
</dbReference>
<feature type="signal peptide" evidence="8">
    <location>
        <begin position="1"/>
        <end position="25"/>
    </location>
</feature>
<evidence type="ECO:0000313" key="10">
    <source>
        <dbReference type="EMBL" id="KXH85026.1"/>
    </source>
</evidence>
<sequence>MLIKQKTKTLFLSSLLISSAFFSQAHNVSAGYQKPDDPLVVQNLEEWQDLKFGLFMHWGTYSQWGIVESWSLCPEDESWTQRKLEHGKSYNEYVQNYENLQTTFNPVAFNPQKWADAAKKAGMKYVVFTTKHHDGFSMFDTKESDYKITSPKTPFSKNPKADVTREIFTTFRKDGFKIGAYFSKPDWHSEDYWWPYFPPKDRNVNYDPKKYPERWDAFKKFTFNQLNEITSNYGKIDILWLDGGWVRPFKTIDPSVEWQRTIKVEQDIEMDKIGTMARKNQPGIIVVDRTVPGKWENYVTPEQAIPEHALSIPWESCITMGNSFSYVPNDQYKSSQKIIETLIKIISRGGNYLMNIAPGPNGDYDAVVYERLKEISGWMEKNQSAVFATRSAEPYHDGNFYYTRSKDSKTLNVFHIDDKTVYQAPAVLSFSVPENFKPKSLKILGTDSKLQWKQNGNTIEVKLPADRTKIKYASVIQMTK</sequence>
<dbReference type="GO" id="GO:0004560">
    <property type="term" value="F:alpha-L-fucosidase activity"/>
    <property type="evidence" value="ECO:0007669"/>
    <property type="project" value="InterPro"/>
</dbReference>
<dbReference type="Gene3D" id="3.20.20.80">
    <property type="entry name" value="Glycosidases"/>
    <property type="match status" value="1"/>
</dbReference>
<dbReference type="AlphaFoldDB" id="A0A135WJE3"/>
<keyword evidence="5" id="KW-0378">Hydrolase</keyword>
<dbReference type="RefSeq" id="WP_062648445.1">
    <property type="nucleotide sequence ID" value="NZ_LPUR01000001.1"/>
</dbReference>
<name>A0A135WJE3_9FLAO</name>
<organism evidence="10 11">
    <name type="scientific">Chryseobacterium kwangjuense</name>
    <dbReference type="NCBI Taxonomy" id="267125"/>
    <lineage>
        <taxon>Bacteria</taxon>
        <taxon>Pseudomonadati</taxon>
        <taxon>Bacteroidota</taxon>
        <taxon>Flavobacteriia</taxon>
        <taxon>Flavobacteriales</taxon>
        <taxon>Weeksellaceae</taxon>
        <taxon>Chryseobacterium group</taxon>
        <taxon>Chryseobacterium</taxon>
    </lineage>
</organism>
<evidence type="ECO:0000256" key="2">
    <source>
        <dbReference type="ARBA" id="ARBA00007951"/>
    </source>
</evidence>
<dbReference type="SUPFAM" id="SSF51445">
    <property type="entry name" value="(Trans)glycosidases"/>
    <property type="match status" value="1"/>
</dbReference>
<accession>A0A135WJE3</accession>
<reference evidence="10 11" key="2">
    <citation type="journal article" date="2016" name="Genome Announc.">
        <title>Draft Genome Sequence of a Biocontrol Rhizobacterium, Chryseobacterium kwangjuense Strain KJ1R5, Isolated from Pepper (Capsicum annuum).</title>
        <authorList>
            <person name="Jeong J.J."/>
            <person name="Park H."/>
            <person name="Park B.H."/>
            <person name="Mannaa M."/>
            <person name="Sang M.K."/>
            <person name="Choi I.G."/>
            <person name="Kim K.D."/>
        </authorList>
    </citation>
    <scope>NUCLEOTIDE SEQUENCE [LARGE SCALE GENOMIC DNA]</scope>
    <source>
        <strain evidence="10 11">KJ1R5</strain>
    </source>
</reference>
<dbReference type="PANTHER" id="PTHR10030:SF37">
    <property type="entry name" value="ALPHA-L-FUCOSIDASE-RELATED"/>
    <property type="match status" value="1"/>
</dbReference>
<dbReference type="PANTHER" id="PTHR10030">
    <property type="entry name" value="ALPHA-L-FUCOSIDASE"/>
    <property type="match status" value="1"/>
</dbReference>
<dbReference type="OrthoDB" id="1095333at2"/>
<dbReference type="PIRSF" id="PIRSF001092">
    <property type="entry name" value="Alpha-L-fucosidase"/>
    <property type="match status" value="1"/>
</dbReference>
<dbReference type="GO" id="GO:0006004">
    <property type="term" value="P:fucose metabolic process"/>
    <property type="evidence" value="ECO:0007669"/>
    <property type="project" value="InterPro"/>
</dbReference>
<dbReference type="GO" id="GO:0016139">
    <property type="term" value="P:glycoside catabolic process"/>
    <property type="evidence" value="ECO:0007669"/>
    <property type="project" value="TreeGrafter"/>
</dbReference>
<feature type="domain" description="Glycoside hydrolase family 29 N-terminal" evidence="9">
    <location>
        <begin position="22"/>
        <end position="382"/>
    </location>
</feature>
<feature type="chain" id="PRO_5007467779" description="alpha-L-fucosidase" evidence="8">
    <location>
        <begin position="26"/>
        <end position="480"/>
    </location>
</feature>
<evidence type="ECO:0000259" key="9">
    <source>
        <dbReference type="Pfam" id="PF01120"/>
    </source>
</evidence>
<evidence type="ECO:0000313" key="11">
    <source>
        <dbReference type="Proteomes" id="UP000070513"/>
    </source>
</evidence>
<dbReference type="InterPro" id="IPR000933">
    <property type="entry name" value="Glyco_hydro_29"/>
</dbReference>
<dbReference type="SMART" id="SM00812">
    <property type="entry name" value="Alpha_L_fucos"/>
    <property type="match status" value="1"/>
</dbReference>
<evidence type="ECO:0000256" key="3">
    <source>
        <dbReference type="ARBA" id="ARBA00012662"/>
    </source>
</evidence>
<evidence type="ECO:0000256" key="6">
    <source>
        <dbReference type="ARBA" id="ARBA00023295"/>
    </source>
</evidence>
<keyword evidence="4 8" id="KW-0732">Signal</keyword>
<comment type="function">
    <text evidence="1">Alpha-L-fucosidase is responsible for hydrolyzing the alpha-1,6-linked fucose joined to the reducing-end N-acetylglucosamine of the carbohydrate moieties of glycoproteins.</text>
</comment>
<dbReference type="GO" id="GO:0005764">
    <property type="term" value="C:lysosome"/>
    <property type="evidence" value="ECO:0007669"/>
    <property type="project" value="TreeGrafter"/>
</dbReference>
<evidence type="ECO:0000256" key="4">
    <source>
        <dbReference type="ARBA" id="ARBA00022729"/>
    </source>
</evidence>
<dbReference type="InterPro" id="IPR016286">
    <property type="entry name" value="FUC_metazoa-typ"/>
</dbReference>
<evidence type="ECO:0000256" key="8">
    <source>
        <dbReference type="SAM" id="SignalP"/>
    </source>
</evidence>
<dbReference type="InterPro" id="IPR057739">
    <property type="entry name" value="Glyco_hydro_29_N"/>
</dbReference>
<dbReference type="InterPro" id="IPR017853">
    <property type="entry name" value="GH"/>
</dbReference>
<keyword evidence="6" id="KW-0326">Glycosidase</keyword>
<comment type="similarity">
    <text evidence="2">Belongs to the glycosyl hydrolase 29 family.</text>
</comment>
<feature type="site" description="May be important for catalysis" evidence="7">
    <location>
        <position position="317"/>
    </location>
</feature>
<protein>
    <recommendedName>
        <fullName evidence="3">alpha-L-fucosidase</fullName>
        <ecNumber evidence="3">3.2.1.51</ecNumber>
    </recommendedName>
</protein>